<accession>A0ABW6GWW1</accession>
<evidence type="ECO:0000313" key="3">
    <source>
        <dbReference type="Proteomes" id="UP001599542"/>
    </source>
</evidence>
<dbReference type="Proteomes" id="UP001599542">
    <property type="component" value="Unassembled WGS sequence"/>
</dbReference>
<reference evidence="2 3" key="1">
    <citation type="submission" date="2024-09" db="EMBL/GenBank/DDBJ databases">
        <title>The Natural Products Discovery Center: Release of the First 8490 Sequenced Strains for Exploring Actinobacteria Biosynthetic Diversity.</title>
        <authorList>
            <person name="Kalkreuter E."/>
            <person name="Kautsar S.A."/>
            <person name="Yang D."/>
            <person name="Bader C.D."/>
            <person name="Teijaro C.N."/>
            <person name="Fluegel L."/>
            <person name="Davis C.M."/>
            <person name="Simpson J.R."/>
            <person name="Lauterbach L."/>
            <person name="Steele A.D."/>
            <person name="Gui C."/>
            <person name="Meng S."/>
            <person name="Li G."/>
            <person name="Viehrig K."/>
            <person name="Ye F."/>
            <person name="Su P."/>
            <person name="Kiefer A.F."/>
            <person name="Nichols A."/>
            <person name="Cepeda A.J."/>
            <person name="Yan W."/>
            <person name="Fan B."/>
            <person name="Jiang Y."/>
            <person name="Adhikari A."/>
            <person name="Zheng C.-J."/>
            <person name="Schuster L."/>
            <person name="Cowan T.M."/>
            <person name="Smanski M.J."/>
            <person name="Chevrette M.G."/>
            <person name="De Carvalho L.P.S."/>
            <person name="Shen B."/>
        </authorList>
    </citation>
    <scope>NUCLEOTIDE SEQUENCE [LARGE SCALE GENOMIC DNA]</scope>
    <source>
        <strain evidence="2 3">NPDC058753</strain>
    </source>
</reference>
<dbReference type="EMBL" id="JBHYPX010000129">
    <property type="protein sequence ID" value="MFE1357141.1"/>
    <property type="molecule type" value="Genomic_DNA"/>
</dbReference>
<organism evidence="2 3">
    <name type="scientific">Kitasatospora phosalacinea</name>
    <dbReference type="NCBI Taxonomy" id="2065"/>
    <lineage>
        <taxon>Bacteria</taxon>
        <taxon>Bacillati</taxon>
        <taxon>Actinomycetota</taxon>
        <taxon>Actinomycetes</taxon>
        <taxon>Kitasatosporales</taxon>
        <taxon>Streptomycetaceae</taxon>
        <taxon>Kitasatospora</taxon>
    </lineage>
</organism>
<proteinExistence type="predicted"/>
<sequence>MLAESLIALAGAGGTALVGAMATDAWQAVRAGAAGLFGRGGAERQRAIADRLDHDAELVARAAEPERVRQGLAPAWQVEWEALLTERPELAEELRGFVERTVAALPRGEQNWTQHVTAHGHGRAYGALGGNVVVHEATQPGPPGAQPGPPAPGGPGEAAEGPR</sequence>
<keyword evidence="3" id="KW-1185">Reference proteome</keyword>
<name>A0ABW6GWW1_9ACTN</name>
<gene>
    <name evidence="2" type="ORF">ACFW6T_34785</name>
</gene>
<evidence type="ECO:0000313" key="2">
    <source>
        <dbReference type="EMBL" id="MFE1357141.1"/>
    </source>
</evidence>
<dbReference type="RefSeq" id="WP_380332349.1">
    <property type="nucleotide sequence ID" value="NZ_JBHYPW010000102.1"/>
</dbReference>
<evidence type="ECO:0000256" key="1">
    <source>
        <dbReference type="SAM" id="MobiDB-lite"/>
    </source>
</evidence>
<feature type="region of interest" description="Disordered" evidence="1">
    <location>
        <begin position="134"/>
        <end position="163"/>
    </location>
</feature>
<comment type="caution">
    <text evidence="2">The sequence shown here is derived from an EMBL/GenBank/DDBJ whole genome shotgun (WGS) entry which is preliminary data.</text>
</comment>
<feature type="compositionally biased region" description="Pro residues" evidence="1">
    <location>
        <begin position="140"/>
        <end position="153"/>
    </location>
</feature>
<protein>
    <submittedName>
        <fullName evidence="2">Uncharacterized protein</fullName>
    </submittedName>
</protein>